<comment type="caution">
    <text evidence="2">The sequence shown here is derived from an EMBL/GenBank/DDBJ whole genome shotgun (WGS) entry which is preliminary data.</text>
</comment>
<evidence type="ECO:0000256" key="1">
    <source>
        <dbReference type="SAM" id="MobiDB-lite"/>
    </source>
</evidence>
<gene>
    <name evidence="2" type="ORF">B0T14DRAFT_503030</name>
</gene>
<evidence type="ECO:0000313" key="3">
    <source>
        <dbReference type="Proteomes" id="UP001175000"/>
    </source>
</evidence>
<dbReference type="AlphaFoldDB" id="A0AA39XF23"/>
<accession>A0AA39XF23</accession>
<dbReference type="Proteomes" id="UP001175000">
    <property type="component" value="Unassembled WGS sequence"/>
</dbReference>
<protein>
    <submittedName>
        <fullName evidence="2">Uncharacterized protein</fullName>
    </submittedName>
</protein>
<reference evidence="2" key="1">
    <citation type="submission" date="2023-06" db="EMBL/GenBank/DDBJ databases">
        <title>Genome-scale phylogeny and comparative genomics of the fungal order Sordariales.</title>
        <authorList>
            <consortium name="Lawrence Berkeley National Laboratory"/>
            <person name="Hensen N."/>
            <person name="Bonometti L."/>
            <person name="Westerberg I."/>
            <person name="Brannstrom I.O."/>
            <person name="Guillou S."/>
            <person name="Cros-Aarteil S."/>
            <person name="Calhoun S."/>
            <person name="Haridas S."/>
            <person name="Kuo A."/>
            <person name="Mondo S."/>
            <person name="Pangilinan J."/>
            <person name="Riley R."/>
            <person name="Labutti K."/>
            <person name="Andreopoulos B."/>
            <person name="Lipzen A."/>
            <person name="Chen C."/>
            <person name="Yanf M."/>
            <person name="Daum C."/>
            <person name="Ng V."/>
            <person name="Clum A."/>
            <person name="Steindorff A."/>
            <person name="Ohm R."/>
            <person name="Martin F."/>
            <person name="Silar P."/>
            <person name="Natvig D."/>
            <person name="Lalanne C."/>
            <person name="Gautier V."/>
            <person name="Ament-Velasquez S.L."/>
            <person name="Kruys A."/>
            <person name="Hutchinson M.I."/>
            <person name="Powell A.J."/>
            <person name="Barry K."/>
            <person name="Miller A.N."/>
            <person name="Grigoriev I.V."/>
            <person name="Debuchy R."/>
            <person name="Gladieux P."/>
            <person name="Thoren M.H."/>
            <person name="Johannesson H."/>
        </authorList>
    </citation>
    <scope>NUCLEOTIDE SEQUENCE</scope>
    <source>
        <strain evidence="2">CBS 606.72</strain>
    </source>
</reference>
<feature type="region of interest" description="Disordered" evidence="1">
    <location>
        <begin position="30"/>
        <end position="54"/>
    </location>
</feature>
<organism evidence="2 3">
    <name type="scientific">Immersiella caudata</name>
    <dbReference type="NCBI Taxonomy" id="314043"/>
    <lineage>
        <taxon>Eukaryota</taxon>
        <taxon>Fungi</taxon>
        <taxon>Dikarya</taxon>
        <taxon>Ascomycota</taxon>
        <taxon>Pezizomycotina</taxon>
        <taxon>Sordariomycetes</taxon>
        <taxon>Sordariomycetidae</taxon>
        <taxon>Sordariales</taxon>
        <taxon>Lasiosphaeriaceae</taxon>
        <taxon>Immersiella</taxon>
    </lineage>
</organism>
<keyword evidence="3" id="KW-1185">Reference proteome</keyword>
<name>A0AA39XF23_9PEZI</name>
<sequence length="54" mass="5683">MALCDSRSSRSGLRSDKIINAEARTSLPALKAGRWLKGPCPPQPPPARHSAAAS</sequence>
<dbReference type="EMBL" id="JAULSU010000001">
    <property type="protein sequence ID" value="KAK0632010.1"/>
    <property type="molecule type" value="Genomic_DNA"/>
</dbReference>
<proteinExistence type="predicted"/>
<evidence type="ECO:0000313" key="2">
    <source>
        <dbReference type="EMBL" id="KAK0632010.1"/>
    </source>
</evidence>